<evidence type="ECO:0000313" key="1">
    <source>
        <dbReference type="EMBL" id="EIW74396.1"/>
    </source>
</evidence>
<evidence type="ECO:0000313" key="2">
    <source>
        <dbReference type="Proteomes" id="UP000053558"/>
    </source>
</evidence>
<sequence>MATLLLGQLLGILNDLRTLPAAKRKVCERLSGYGNDHHVYVTQVIDFDVDRA</sequence>
<organism evidence="1 2">
    <name type="scientific">Coniophora puteana (strain RWD-64-598)</name>
    <name type="common">Brown rot fungus</name>
    <dbReference type="NCBI Taxonomy" id="741705"/>
    <lineage>
        <taxon>Eukaryota</taxon>
        <taxon>Fungi</taxon>
        <taxon>Dikarya</taxon>
        <taxon>Basidiomycota</taxon>
        <taxon>Agaricomycotina</taxon>
        <taxon>Agaricomycetes</taxon>
        <taxon>Agaricomycetidae</taxon>
        <taxon>Boletales</taxon>
        <taxon>Coniophorineae</taxon>
        <taxon>Coniophoraceae</taxon>
        <taxon>Coniophora</taxon>
    </lineage>
</organism>
<dbReference type="GeneID" id="19201531"/>
<dbReference type="EMBL" id="JH711592">
    <property type="protein sequence ID" value="EIW74396.1"/>
    <property type="molecule type" value="Genomic_DNA"/>
</dbReference>
<dbReference type="KEGG" id="cput:CONPUDRAFT_140517"/>
<proteinExistence type="predicted"/>
<gene>
    <name evidence="1" type="ORF">CONPUDRAFT_140517</name>
</gene>
<reference evidence="2" key="1">
    <citation type="journal article" date="2012" name="Science">
        <title>The Paleozoic origin of enzymatic lignin decomposition reconstructed from 31 fungal genomes.</title>
        <authorList>
            <person name="Floudas D."/>
            <person name="Binder M."/>
            <person name="Riley R."/>
            <person name="Barry K."/>
            <person name="Blanchette R.A."/>
            <person name="Henrissat B."/>
            <person name="Martinez A.T."/>
            <person name="Otillar R."/>
            <person name="Spatafora J.W."/>
            <person name="Yadav J.S."/>
            <person name="Aerts A."/>
            <person name="Benoit I."/>
            <person name="Boyd A."/>
            <person name="Carlson A."/>
            <person name="Copeland A."/>
            <person name="Coutinho P.M."/>
            <person name="de Vries R.P."/>
            <person name="Ferreira P."/>
            <person name="Findley K."/>
            <person name="Foster B."/>
            <person name="Gaskell J."/>
            <person name="Glotzer D."/>
            <person name="Gorecki P."/>
            <person name="Heitman J."/>
            <person name="Hesse C."/>
            <person name="Hori C."/>
            <person name="Igarashi K."/>
            <person name="Jurgens J.A."/>
            <person name="Kallen N."/>
            <person name="Kersten P."/>
            <person name="Kohler A."/>
            <person name="Kuees U."/>
            <person name="Kumar T.K.A."/>
            <person name="Kuo A."/>
            <person name="LaButti K."/>
            <person name="Larrondo L.F."/>
            <person name="Lindquist E."/>
            <person name="Ling A."/>
            <person name="Lombard V."/>
            <person name="Lucas S."/>
            <person name="Lundell T."/>
            <person name="Martin R."/>
            <person name="McLaughlin D.J."/>
            <person name="Morgenstern I."/>
            <person name="Morin E."/>
            <person name="Murat C."/>
            <person name="Nagy L.G."/>
            <person name="Nolan M."/>
            <person name="Ohm R.A."/>
            <person name="Patyshakuliyeva A."/>
            <person name="Rokas A."/>
            <person name="Ruiz-Duenas F.J."/>
            <person name="Sabat G."/>
            <person name="Salamov A."/>
            <person name="Samejima M."/>
            <person name="Schmutz J."/>
            <person name="Slot J.C."/>
            <person name="St John F."/>
            <person name="Stenlid J."/>
            <person name="Sun H."/>
            <person name="Sun S."/>
            <person name="Syed K."/>
            <person name="Tsang A."/>
            <person name="Wiebenga A."/>
            <person name="Young D."/>
            <person name="Pisabarro A."/>
            <person name="Eastwood D.C."/>
            <person name="Martin F."/>
            <person name="Cullen D."/>
            <person name="Grigoriev I.V."/>
            <person name="Hibbett D.S."/>
        </authorList>
    </citation>
    <scope>NUCLEOTIDE SEQUENCE [LARGE SCALE GENOMIC DNA]</scope>
    <source>
        <strain evidence="2">RWD-64-598 SS2</strain>
    </source>
</reference>
<protein>
    <submittedName>
        <fullName evidence="1">Uncharacterized protein</fullName>
    </submittedName>
</protein>
<accession>R7SDZ7</accession>
<name>R7SDZ7_CONPW</name>
<keyword evidence="2" id="KW-1185">Reference proteome</keyword>
<dbReference type="Proteomes" id="UP000053558">
    <property type="component" value="Unassembled WGS sequence"/>
</dbReference>
<dbReference type="RefSeq" id="XP_007775414.1">
    <property type="nucleotide sequence ID" value="XM_007777224.1"/>
</dbReference>
<dbReference type="AlphaFoldDB" id="R7SDZ7"/>